<feature type="transmembrane region" description="Helical" evidence="1">
    <location>
        <begin position="63"/>
        <end position="88"/>
    </location>
</feature>
<evidence type="ECO:0000313" key="4">
    <source>
        <dbReference type="Proteomes" id="UP000543642"/>
    </source>
</evidence>
<keyword evidence="4" id="KW-1185">Reference proteome</keyword>
<dbReference type="GO" id="GO:0043709">
    <property type="term" value="P:cell adhesion involved in single-species biofilm formation"/>
    <property type="evidence" value="ECO:0007669"/>
    <property type="project" value="TreeGrafter"/>
</dbReference>
<dbReference type="Pfam" id="PF00990">
    <property type="entry name" value="GGDEF"/>
    <property type="match status" value="1"/>
</dbReference>
<dbReference type="GO" id="GO:0005886">
    <property type="term" value="C:plasma membrane"/>
    <property type="evidence" value="ECO:0007669"/>
    <property type="project" value="TreeGrafter"/>
</dbReference>
<dbReference type="PANTHER" id="PTHR45138:SF9">
    <property type="entry name" value="DIGUANYLATE CYCLASE DGCM-RELATED"/>
    <property type="match status" value="1"/>
</dbReference>
<dbReference type="AlphaFoldDB" id="A0A7W8H8F1"/>
<dbReference type="CDD" id="cd01949">
    <property type="entry name" value="GGDEF"/>
    <property type="match status" value="1"/>
</dbReference>
<dbReference type="RefSeq" id="WP_183771625.1">
    <property type="nucleotide sequence ID" value="NZ_JACHFW010000002.1"/>
</dbReference>
<dbReference type="Gene3D" id="1.10.1760.20">
    <property type="match status" value="1"/>
</dbReference>
<evidence type="ECO:0000313" key="3">
    <source>
        <dbReference type="EMBL" id="MBB5263638.1"/>
    </source>
</evidence>
<feature type="transmembrane region" description="Helical" evidence="1">
    <location>
        <begin position="100"/>
        <end position="120"/>
    </location>
</feature>
<dbReference type="EMBL" id="JACHFW010000002">
    <property type="protein sequence ID" value="MBB5263638.1"/>
    <property type="molecule type" value="Genomic_DNA"/>
</dbReference>
<dbReference type="NCBIfam" id="TIGR00254">
    <property type="entry name" value="GGDEF"/>
    <property type="match status" value="1"/>
</dbReference>
<dbReference type="Proteomes" id="UP000543642">
    <property type="component" value="Unassembled WGS sequence"/>
</dbReference>
<feature type="transmembrane region" description="Helical" evidence="1">
    <location>
        <begin position="40"/>
        <end position="56"/>
    </location>
</feature>
<protein>
    <submittedName>
        <fullName evidence="3">Diguanylate cyclase (GGDEF)-like protein</fullName>
    </submittedName>
</protein>
<name>A0A7W8H8F1_9FIRM</name>
<dbReference type="GO" id="GO:0052621">
    <property type="term" value="F:diguanylate cyclase activity"/>
    <property type="evidence" value="ECO:0007669"/>
    <property type="project" value="TreeGrafter"/>
</dbReference>
<proteinExistence type="predicted"/>
<dbReference type="SUPFAM" id="SSF55073">
    <property type="entry name" value="Nucleotide cyclase"/>
    <property type="match status" value="1"/>
</dbReference>
<keyword evidence="1" id="KW-0812">Transmembrane</keyword>
<organism evidence="3 4">
    <name type="scientific">Catenibacillus scindens</name>
    <dbReference type="NCBI Taxonomy" id="673271"/>
    <lineage>
        <taxon>Bacteria</taxon>
        <taxon>Bacillati</taxon>
        <taxon>Bacillota</taxon>
        <taxon>Clostridia</taxon>
        <taxon>Lachnospirales</taxon>
        <taxon>Lachnospiraceae</taxon>
        <taxon>Catenibacillus</taxon>
    </lineage>
</organism>
<dbReference type="PANTHER" id="PTHR45138">
    <property type="entry name" value="REGULATORY COMPONENTS OF SENSORY TRANSDUCTION SYSTEM"/>
    <property type="match status" value="1"/>
</dbReference>
<dbReference type="SMART" id="SM00267">
    <property type="entry name" value="GGDEF"/>
    <property type="match status" value="1"/>
</dbReference>
<keyword evidence="1" id="KW-1133">Transmembrane helix</keyword>
<accession>A0A7W8H8F1</accession>
<feature type="domain" description="GGDEF" evidence="2">
    <location>
        <begin position="323"/>
        <end position="451"/>
    </location>
</feature>
<dbReference type="GO" id="GO:1902201">
    <property type="term" value="P:negative regulation of bacterial-type flagellum-dependent cell motility"/>
    <property type="evidence" value="ECO:0007669"/>
    <property type="project" value="TreeGrafter"/>
</dbReference>
<evidence type="ECO:0000256" key="1">
    <source>
        <dbReference type="SAM" id="Phobius"/>
    </source>
</evidence>
<dbReference type="PROSITE" id="PS50887">
    <property type="entry name" value="GGDEF"/>
    <property type="match status" value="1"/>
</dbReference>
<sequence>MKIHSKRKNVDSNTYLLLMFIAIELFMSFSFVGYIHIEPISLTFVYIPVLISGCILGPKESTIVGAVFGLASMWKASAFYVGVGGAIFSPSMSGKPLESIVLSIGSRALFGLVTGLLFSLAKKIPCPRIGIAVVASFGRILHAFIVYTCMMTLFPEAGFTVRDTLTDIQQNDFVPFTIITVVAVIVCYEFYRSPFFQKFMQRIHKVNQASAKIASGKWGVIATVILVTLASVSVAVYFTNRIETVMSQYNIRLSDDISYDLMHLQIQFLLGILSLAMIVIIVIILHQKNYSYLSYEARLDGLTGLLRRRYFFHIGEKLVKSNTGGYFIIMDIDRFKMINDTYGHPVGDQVLAKVADYFQEAFSRQNIFGRLGGDEFVALIISPLSKADIENTLNDMKDRLKKLQIQDLTVTCSIGVIPVDKNYSLEELYRQADHLLYEAKKNGKDQFVFGK</sequence>
<dbReference type="InterPro" id="IPR000160">
    <property type="entry name" value="GGDEF_dom"/>
</dbReference>
<feature type="transmembrane region" description="Helical" evidence="1">
    <location>
        <begin position="264"/>
        <end position="285"/>
    </location>
</feature>
<comment type="caution">
    <text evidence="3">The sequence shown here is derived from an EMBL/GenBank/DDBJ whole genome shotgun (WGS) entry which is preliminary data.</text>
</comment>
<feature type="transmembrane region" description="Helical" evidence="1">
    <location>
        <begin position="173"/>
        <end position="191"/>
    </location>
</feature>
<keyword evidence="1" id="KW-0472">Membrane</keyword>
<feature type="transmembrane region" description="Helical" evidence="1">
    <location>
        <begin position="12"/>
        <end position="34"/>
    </location>
</feature>
<feature type="transmembrane region" description="Helical" evidence="1">
    <location>
        <begin position="132"/>
        <end position="153"/>
    </location>
</feature>
<dbReference type="InterPro" id="IPR043128">
    <property type="entry name" value="Rev_trsase/Diguanyl_cyclase"/>
</dbReference>
<feature type="transmembrane region" description="Helical" evidence="1">
    <location>
        <begin position="218"/>
        <end position="238"/>
    </location>
</feature>
<reference evidence="3 4" key="1">
    <citation type="submission" date="2020-08" db="EMBL/GenBank/DDBJ databases">
        <title>Genomic Encyclopedia of Type Strains, Phase IV (KMG-IV): sequencing the most valuable type-strain genomes for metagenomic binning, comparative biology and taxonomic classification.</title>
        <authorList>
            <person name="Goeker M."/>
        </authorList>
    </citation>
    <scope>NUCLEOTIDE SEQUENCE [LARGE SCALE GENOMIC DNA]</scope>
    <source>
        <strain evidence="3 4">DSM 106146</strain>
    </source>
</reference>
<gene>
    <name evidence="3" type="ORF">HNP82_000736</name>
</gene>
<dbReference type="InterPro" id="IPR029787">
    <property type="entry name" value="Nucleotide_cyclase"/>
</dbReference>
<dbReference type="Gene3D" id="3.30.70.270">
    <property type="match status" value="1"/>
</dbReference>
<evidence type="ECO:0000259" key="2">
    <source>
        <dbReference type="PROSITE" id="PS50887"/>
    </source>
</evidence>
<dbReference type="InterPro" id="IPR050469">
    <property type="entry name" value="Diguanylate_Cyclase"/>
</dbReference>